<sequence length="58" mass="6643">MRVFLIHQFLTSSLFSPARFPDSDPSGVIVKHTQDCDPYTPKFCRQSTCRDLPRQLAS</sequence>
<name>A0A2A9NL65_9AGAR</name>
<evidence type="ECO:0000313" key="2">
    <source>
        <dbReference type="Proteomes" id="UP000242287"/>
    </source>
</evidence>
<dbReference type="Proteomes" id="UP000242287">
    <property type="component" value="Unassembled WGS sequence"/>
</dbReference>
<organism evidence="1 2">
    <name type="scientific">Amanita thiersii Skay4041</name>
    <dbReference type="NCBI Taxonomy" id="703135"/>
    <lineage>
        <taxon>Eukaryota</taxon>
        <taxon>Fungi</taxon>
        <taxon>Dikarya</taxon>
        <taxon>Basidiomycota</taxon>
        <taxon>Agaricomycotina</taxon>
        <taxon>Agaricomycetes</taxon>
        <taxon>Agaricomycetidae</taxon>
        <taxon>Agaricales</taxon>
        <taxon>Pluteineae</taxon>
        <taxon>Amanitaceae</taxon>
        <taxon>Amanita</taxon>
    </lineage>
</organism>
<evidence type="ECO:0000313" key="1">
    <source>
        <dbReference type="EMBL" id="PFH48486.1"/>
    </source>
</evidence>
<dbReference type="EMBL" id="KZ302060">
    <property type="protein sequence ID" value="PFH48486.1"/>
    <property type="molecule type" value="Genomic_DNA"/>
</dbReference>
<keyword evidence="2" id="KW-1185">Reference proteome</keyword>
<accession>A0A2A9NL65</accession>
<proteinExistence type="predicted"/>
<dbReference type="AlphaFoldDB" id="A0A2A9NL65"/>
<reference evidence="1 2" key="1">
    <citation type="submission" date="2014-02" db="EMBL/GenBank/DDBJ databases">
        <title>Transposable element dynamics among asymbiotic and ectomycorrhizal Amanita fungi.</title>
        <authorList>
            <consortium name="DOE Joint Genome Institute"/>
            <person name="Hess J."/>
            <person name="Skrede I."/>
            <person name="Wolfe B."/>
            <person name="LaButti K."/>
            <person name="Ohm R.A."/>
            <person name="Grigoriev I.V."/>
            <person name="Pringle A."/>
        </authorList>
    </citation>
    <scope>NUCLEOTIDE SEQUENCE [LARGE SCALE GENOMIC DNA]</scope>
    <source>
        <strain evidence="1 2">SKay4041</strain>
    </source>
</reference>
<gene>
    <name evidence="1" type="ORF">AMATHDRAFT_65321</name>
</gene>
<protein>
    <submittedName>
        <fullName evidence="1">Uncharacterized protein</fullName>
    </submittedName>
</protein>